<proteinExistence type="predicted"/>
<keyword evidence="2" id="KW-1185">Reference proteome</keyword>
<dbReference type="STRING" id="641691.SAMN05421636_105109"/>
<protein>
    <submittedName>
        <fullName evidence="1">Starch phosphorylase</fullName>
    </submittedName>
</protein>
<gene>
    <name evidence="1" type="ORF">SAMN05421636_105109</name>
</gene>
<accession>A0A1G7D005</accession>
<dbReference type="EMBL" id="FNAO01000005">
    <property type="protein sequence ID" value="SDE44932.1"/>
    <property type="molecule type" value="Genomic_DNA"/>
</dbReference>
<evidence type="ECO:0000313" key="1">
    <source>
        <dbReference type="EMBL" id="SDE44932.1"/>
    </source>
</evidence>
<dbReference type="AlphaFoldDB" id="A0A1G7D005"/>
<organism evidence="1 2">
    <name type="scientific">Pricia antarctica</name>
    <dbReference type="NCBI Taxonomy" id="641691"/>
    <lineage>
        <taxon>Bacteria</taxon>
        <taxon>Pseudomonadati</taxon>
        <taxon>Bacteroidota</taxon>
        <taxon>Flavobacteriia</taxon>
        <taxon>Flavobacteriales</taxon>
        <taxon>Flavobacteriaceae</taxon>
        <taxon>Pricia</taxon>
    </lineage>
</organism>
<name>A0A1G7D005_9FLAO</name>
<dbReference type="Proteomes" id="UP000199109">
    <property type="component" value="Unassembled WGS sequence"/>
</dbReference>
<evidence type="ECO:0000313" key="2">
    <source>
        <dbReference type="Proteomes" id="UP000199109"/>
    </source>
</evidence>
<reference evidence="1 2" key="1">
    <citation type="submission" date="2016-10" db="EMBL/GenBank/DDBJ databases">
        <authorList>
            <person name="de Groot N.N."/>
        </authorList>
    </citation>
    <scope>NUCLEOTIDE SEQUENCE [LARGE SCALE GENOMIC DNA]</scope>
    <source>
        <strain evidence="1 2">DSM 23421</strain>
    </source>
</reference>
<sequence>MENGSQLKEPIYRYHAHISTTRSASDYTVRIIPNYEGISVPLEDNLILWQR</sequence>